<dbReference type="RefSeq" id="WP_077684894.1">
    <property type="nucleotide sequence ID" value="NZ_CP019606.1"/>
</dbReference>
<accession>A0A1Q2CKL4</accession>
<dbReference type="KEGG" id="tes:BW730_02615"/>
<dbReference type="AlphaFoldDB" id="A0A1Q2CKL4"/>
<evidence type="ECO:0000313" key="2">
    <source>
        <dbReference type="Proteomes" id="UP000188145"/>
    </source>
</evidence>
<dbReference type="Proteomes" id="UP000188145">
    <property type="component" value="Chromosome"/>
</dbReference>
<name>A0A1Q2CKL4_9ACTN</name>
<organism evidence="1 2">
    <name type="scientific">Tessaracoccus aquimaris</name>
    <dbReference type="NCBI Taxonomy" id="1332264"/>
    <lineage>
        <taxon>Bacteria</taxon>
        <taxon>Bacillati</taxon>
        <taxon>Actinomycetota</taxon>
        <taxon>Actinomycetes</taxon>
        <taxon>Propionibacteriales</taxon>
        <taxon>Propionibacteriaceae</taxon>
        <taxon>Tessaracoccus</taxon>
    </lineage>
</organism>
<proteinExistence type="predicted"/>
<evidence type="ECO:0000313" key="1">
    <source>
        <dbReference type="EMBL" id="AQP46590.1"/>
    </source>
</evidence>
<protein>
    <submittedName>
        <fullName evidence="1">Uncharacterized protein</fullName>
    </submittedName>
</protein>
<gene>
    <name evidence="1" type="ORF">BW730_02615</name>
</gene>
<keyword evidence="2" id="KW-1185">Reference proteome</keyword>
<dbReference type="OrthoDB" id="3734426at2"/>
<reference evidence="2" key="1">
    <citation type="submission" date="2017-02" db="EMBL/GenBank/DDBJ databases">
        <title>Tessaracoccus aquaemaris sp. nov., isolated from the intestine of a Korean rockfish, Sebastes schlegelii, in a marine aquaculture pond.</title>
        <authorList>
            <person name="Tak E.J."/>
            <person name="Bae J.-W."/>
        </authorList>
    </citation>
    <scope>NUCLEOTIDE SEQUENCE [LARGE SCALE GENOMIC DNA]</scope>
    <source>
        <strain evidence="2">NSG39</strain>
    </source>
</reference>
<sequence>MMFAVSITLLLILVAAAAVFLVVGVSSGHVRVKHQRVEQIALAADQRLNGRGEVPQFLQRLDNRR</sequence>
<dbReference type="EMBL" id="CP019606">
    <property type="protein sequence ID" value="AQP46590.1"/>
    <property type="molecule type" value="Genomic_DNA"/>
</dbReference>